<dbReference type="Gene3D" id="3.40.50.300">
    <property type="entry name" value="P-loop containing nucleotide triphosphate hydrolases"/>
    <property type="match status" value="1"/>
</dbReference>
<gene>
    <name evidence="2" type="ORF">DPMN_161062</name>
</gene>
<comment type="caution">
    <text evidence="2">The sequence shown here is derived from an EMBL/GenBank/DDBJ whole genome shotgun (WGS) entry which is preliminary data.</text>
</comment>
<evidence type="ECO:0000259" key="1">
    <source>
        <dbReference type="PROSITE" id="PS50837"/>
    </source>
</evidence>
<dbReference type="PANTHER" id="PTHR46312:SF2">
    <property type="entry name" value="NUCLEOTIDE-BINDING OLIGOMERIZATION DOMAIN-CONTAINING PROTEIN 2-LIKE"/>
    <property type="match status" value="1"/>
</dbReference>
<keyword evidence="3" id="KW-1185">Reference proteome</keyword>
<proteinExistence type="predicted"/>
<feature type="domain" description="NACHT" evidence="1">
    <location>
        <begin position="70"/>
        <end position="197"/>
    </location>
</feature>
<dbReference type="InterPro" id="IPR027417">
    <property type="entry name" value="P-loop_NTPase"/>
</dbReference>
<dbReference type="Proteomes" id="UP000828390">
    <property type="component" value="Unassembled WGS sequence"/>
</dbReference>
<reference evidence="2" key="1">
    <citation type="journal article" date="2019" name="bioRxiv">
        <title>The Genome of the Zebra Mussel, Dreissena polymorpha: A Resource for Invasive Species Research.</title>
        <authorList>
            <person name="McCartney M.A."/>
            <person name="Auch B."/>
            <person name="Kono T."/>
            <person name="Mallez S."/>
            <person name="Zhang Y."/>
            <person name="Obille A."/>
            <person name="Becker A."/>
            <person name="Abrahante J.E."/>
            <person name="Garbe J."/>
            <person name="Badalamenti J.P."/>
            <person name="Herman A."/>
            <person name="Mangelson H."/>
            <person name="Liachko I."/>
            <person name="Sullivan S."/>
            <person name="Sone E.D."/>
            <person name="Koren S."/>
            <person name="Silverstein K.A.T."/>
            <person name="Beckman K.B."/>
            <person name="Gohl D.M."/>
        </authorList>
    </citation>
    <scope>NUCLEOTIDE SEQUENCE</scope>
    <source>
        <strain evidence="2">Duluth1</strain>
        <tissue evidence="2">Whole animal</tissue>
    </source>
</reference>
<evidence type="ECO:0000313" key="3">
    <source>
        <dbReference type="Proteomes" id="UP000828390"/>
    </source>
</evidence>
<dbReference type="PROSITE" id="PS50837">
    <property type="entry name" value="NACHT"/>
    <property type="match status" value="1"/>
</dbReference>
<dbReference type="AlphaFoldDB" id="A0A9D4EPA9"/>
<accession>A0A9D4EPA9</accession>
<name>A0A9D4EPA9_DREPO</name>
<organism evidence="2 3">
    <name type="scientific">Dreissena polymorpha</name>
    <name type="common">Zebra mussel</name>
    <name type="synonym">Mytilus polymorpha</name>
    <dbReference type="NCBI Taxonomy" id="45954"/>
    <lineage>
        <taxon>Eukaryota</taxon>
        <taxon>Metazoa</taxon>
        <taxon>Spiralia</taxon>
        <taxon>Lophotrochozoa</taxon>
        <taxon>Mollusca</taxon>
        <taxon>Bivalvia</taxon>
        <taxon>Autobranchia</taxon>
        <taxon>Heteroconchia</taxon>
        <taxon>Euheterodonta</taxon>
        <taxon>Imparidentia</taxon>
        <taxon>Neoheterodontei</taxon>
        <taxon>Myida</taxon>
        <taxon>Dreissenoidea</taxon>
        <taxon>Dreissenidae</taxon>
        <taxon>Dreissena</taxon>
    </lineage>
</organism>
<evidence type="ECO:0000313" key="2">
    <source>
        <dbReference type="EMBL" id="KAH3783134.1"/>
    </source>
</evidence>
<dbReference type="PANTHER" id="PTHR46312">
    <property type="entry name" value="NACHT DOMAIN-CONTAINING PROTEIN"/>
    <property type="match status" value="1"/>
</dbReference>
<dbReference type="SUPFAM" id="SSF52540">
    <property type="entry name" value="P-loop containing nucleoside triphosphate hydrolases"/>
    <property type="match status" value="1"/>
</dbReference>
<protein>
    <recommendedName>
        <fullName evidence="1">NACHT domain-containing protein</fullName>
    </recommendedName>
</protein>
<dbReference type="InterPro" id="IPR007111">
    <property type="entry name" value="NACHT_NTPase"/>
</dbReference>
<reference evidence="2" key="2">
    <citation type="submission" date="2020-11" db="EMBL/GenBank/DDBJ databases">
        <authorList>
            <person name="McCartney M.A."/>
            <person name="Auch B."/>
            <person name="Kono T."/>
            <person name="Mallez S."/>
            <person name="Becker A."/>
            <person name="Gohl D.M."/>
            <person name="Silverstein K.A.T."/>
            <person name="Koren S."/>
            <person name="Bechman K.B."/>
            <person name="Herman A."/>
            <person name="Abrahante J.E."/>
            <person name="Garbe J."/>
        </authorList>
    </citation>
    <scope>NUCLEOTIDE SEQUENCE</scope>
    <source>
        <strain evidence="2">Duluth1</strain>
        <tissue evidence="2">Whole animal</tissue>
    </source>
</reference>
<sequence length="654" mass="75524">MLGDLTKHYSKRFCHVNTFPLDDLAEEKLRDIYMPPNIKLMDKERGFFKKTNEQISTYQHMFLLDTKPNQQVFIQGEAGSGKSTFLAKLVMDWCKITSEQSLETMMPMDDKTTSVNSNTQMRDTNVFDDLTSLKDFKFVFHVQLRESVDQFDIAKIIKMQIVDSIYSSEEDRGKAYILLNEIMKRERCLVLLDGLDEWIGAGEPGKPGEIGTRHNLPKLADVHSHYCVLLITTRPWKMTGAKIRDSQIDKLMQLDGVDDVFELSRKILGCRKDCKQRQDLDTKQSKFKSYVWKYGLKKHLYSPMMLCLFVQLWAEGIELKGSKCEMYSFLLDSLFKKATSEPSEFQVPTYRCFTETQYIQPNIEHLNRLAEAAFDLLFSDTQNKALVFTTKELKKYNLGELDQNNVALKSGILSAKRQEPTLRTLPSFSFIHKSIQEFLAAYHIARMTHLNLIDDVVSVYLDRHEDAYLDVSQVFIFLCGLDIMSANKLSGMIDERNNARVKSRFSLLNIDRSKFCMILLQGYREAVANEQTNIVLTLSHMFYLNRELVSLKNNVRNLHSVWKNNTRNLLSLDLRIGNCSRPSAFRGGSPATAEPTSHIEFDMSSCHRLEYLHLAGDGIWLKGKYTRHLICISRLFTKGDIQIVSKQYLLNYGR</sequence>
<dbReference type="EMBL" id="JAIWYP010000008">
    <property type="protein sequence ID" value="KAH3783134.1"/>
    <property type="molecule type" value="Genomic_DNA"/>
</dbReference>